<keyword evidence="7" id="KW-1185">Reference proteome</keyword>
<evidence type="ECO:0000256" key="3">
    <source>
        <dbReference type="ARBA" id="ARBA00022741"/>
    </source>
</evidence>
<dbReference type="PANTHER" id="PTHR43776:SF8">
    <property type="entry name" value="ABC TRANSPORTER, ATP-BINDING PROTEIN"/>
    <property type="match status" value="1"/>
</dbReference>
<name>A0A5B0DQ57_9HYPH</name>
<dbReference type="SUPFAM" id="SSF52540">
    <property type="entry name" value="P-loop containing nucleoside triphosphate hydrolases"/>
    <property type="match status" value="1"/>
</dbReference>
<dbReference type="GO" id="GO:0016887">
    <property type="term" value="F:ATP hydrolysis activity"/>
    <property type="evidence" value="ECO:0007669"/>
    <property type="project" value="InterPro"/>
</dbReference>
<dbReference type="InterPro" id="IPR050319">
    <property type="entry name" value="ABC_transp_ATP-bind"/>
</dbReference>
<proteinExistence type="inferred from homology"/>
<dbReference type="SMART" id="SM00382">
    <property type="entry name" value="AAA"/>
    <property type="match status" value="1"/>
</dbReference>
<dbReference type="PANTHER" id="PTHR43776">
    <property type="entry name" value="TRANSPORT ATP-BINDING PROTEIN"/>
    <property type="match status" value="1"/>
</dbReference>
<feature type="domain" description="ABC transporter" evidence="5">
    <location>
        <begin position="20"/>
        <end position="263"/>
    </location>
</feature>
<protein>
    <submittedName>
        <fullName evidence="6">ABC transporter ATP-binding protein</fullName>
    </submittedName>
</protein>
<evidence type="ECO:0000313" key="7">
    <source>
        <dbReference type="Proteomes" id="UP000324738"/>
    </source>
</evidence>
<dbReference type="InterPro" id="IPR003593">
    <property type="entry name" value="AAA+_ATPase"/>
</dbReference>
<dbReference type="GO" id="GO:0005524">
    <property type="term" value="F:ATP binding"/>
    <property type="evidence" value="ECO:0007669"/>
    <property type="project" value="UniProtKB-KW"/>
</dbReference>
<dbReference type="OrthoDB" id="9815712at2"/>
<accession>A0A5B0DQ57</accession>
<organism evidence="6 7">
    <name type="scientific">Aureimonas fodinaquatilis</name>
    <dbReference type="NCBI Taxonomy" id="2565783"/>
    <lineage>
        <taxon>Bacteria</taxon>
        <taxon>Pseudomonadati</taxon>
        <taxon>Pseudomonadota</taxon>
        <taxon>Alphaproteobacteria</taxon>
        <taxon>Hyphomicrobiales</taxon>
        <taxon>Aurantimonadaceae</taxon>
        <taxon>Aureimonas</taxon>
    </lineage>
</organism>
<dbReference type="PROSITE" id="PS00211">
    <property type="entry name" value="ABC_TRANSPORTER_1"/>
    <property type="match status" value="1"/>
</dbReference>
<dbReference type="Proteomes" id="UP000324738">
    <property type="component" value="Unassembled WGS sequence"/>
</dbReference>
<dbReference type="PROSITE" id="PS50893">
    <property type="entry name" value="ABC_TRANSPORTER_2"/>
    <property type="match status" value="1"/>
</dbReference>
<dbReference type="InterPro" id="IPR003439">
    <property type="entry name" value="ABC_transporter-like_ATP-bd"/>
</dbReference>
<evidence type="ECO:0000313" key="6">
    <source>
        <dbReference type="EMBL" id="KAA0968904.1"/>
    </source>
</evidence>
<sequence length="274" mass="29649">MYIGPAMTGSPVSDTSPMVIEAQDLTCVFSSGGMFSRQKAVALNNVSLSARKGESISIVGESGSGKTTLAMVLLGLQPVTAGSVHIAGKALSSYSRKELARVVQPVFQDPYSTLNPRQTIRSILTLPLIVHGESRNNGEKRMLQAMDAVGMAARHLDAFPSQLSGGQRQRIAIARALMVRPEILICDEPTSALDVSVQAQILNLLTDIRREFGLTYILITHNFSVAEYMADRVCVMLKGEIIEEAAAQDFFRSASHPYSRSLLNAIPTLEGVDR</sequence>
<evidence type="ECO:0000259" key="5">
    <source>
        <dbReference type="PROSITE" id="PS50893"/>
    </source>
</evidence>
<evidence type="ECO:0000256" key="1">
    <source>
        <dbReference type="ARBA" id="ARBA00005417"/>
    </source>
</evidence>
<dbReference type="AlphaFoldDB" id="A0A5B0DQ57"/>
<reference evidence="6 7" key="1">
    <citation type="submission" date="2019-08" db="EMBL/GenBank/DDBJ databases">
        <title>Aureimonas fodiniaquatilis sp. nov., isolated from a coal mine wastewater.</title>
        <authorList>
            <person name="Kim W."/>
        </authorList>
    </citation>
    <scope>NUCLEOTIDE SEQUENCE [LARGE SCALE GENOMIC DNA]</scope>
    <source>
        <strain evidence="6 7">CAU 1482</strain>
    </source>
</reference>
<dbReference type="InterPro" id="IPR017871">
    <property type="entry name" value="ABC_transporter-like_CS"/>
</dbReference>
<comment type="caution">
    <text evidence="6">The sequence shown here is derived from an EMBL/GenBank/DDBJ whole genome shotgun (WGS) entry which is preliminary data.</text>
</comment>
<evidence type="ECO:0000256" key="4">
    <source>
        <dbReference type="ARBA" id="ARBA00022840"/>
    </source>
</evidence>
<dbReference type="EMBL" id="VTWH01000004">
    <property type="protein sequence ID" value="KAA0968904.1"/>
    <property type="molecule type" value="Genomic_DNA"/>
</dbReference>
<keyword evidence="2" id="KW-0813">Transport</keyword>
<dbReference type="CDD" id="cd03257">
    <property type="entry name" value="ABC_NikE_OppD_transporters"/>
    <property type="match status" value="1"/>
</dbReference>
<keyword evidence="3" id="KW-0547">Nucleotide-binding</keyword>
<dbReference type="InterPro" id="IPR027417">
    <property type="entry name" value="P-loop_NTPase"/>
</dbReference>
<dbReference type="Gene3D" id="3.40.50.300">
    <property type="entry name" value="P-loop containing nucleotide triphosphate hydrolases"/>
    <property type="match status" value="1"/>
</dbReference>
<dbReference type="Pfam" id="PF00005">
    <property type="entry name" value="ABC_tran"/>
    <property type="match status" value="1"/>
</dbReference>
<evidence type="ECO:0000256" key="2">
    <source>
        <dbReference type="ARBA" id="ARBA00022448"/>
    </source>
</evidence>
<gene>
    <name evidence="6" type="ORF">FPY71_15160</name>
</gene>
<dbReference type="GO" id="GO:0055085">
    <property type="term" value="P:transmembrane transport"/>
    <property type="evidence" value="ECO:0007669"/>
    <property type="project" value="UniProtKB-ARBA"/>
</dbReference>
<keyword evidence="4 6" id="KW-0067">ATP-binding</keyword>
<comment type="similarity">
    <text evidence="1">Belongs to the ABC transporter superfamily.</text>
</comment>